<evidence type="ECO:0000256" key="1">
    <source>
        <dbReference type="SAM" id="MobiDB-lite"/>
    </source>
</evidence>
<protein>
    <submittedName>
        <fullName evidence="2">Uncharacterized protein</fullName>
    </submittedName>
</protein>
<proteinExistence type="predicted"/>
<accession>M3H1M0</accession>
<dbReference type="EMBL" id="AOTD01000008">
    <property type="protein sequence ID" value="EMG31575.1"/>
    <property type="molecule type" value="Genomic_DNA"/>
</dbReference>
<sequence length="82" mass="8710">MVLDEFLYRIGFDVDSGKIKQIELGLKNIAAAAKGVAQPIADGINAATAKNAELIGNLDQAVQEAKDGAKPPKLKQAKRPPR</sequence>
<name>M3H1M0_9BACT</name>
<gene>
    <name evidence="2" type="ORF">H740_00552</name>
</gene>
<feature type="compositionally biased region" description="Basic residues" evidence="1">
    <location>
        <begin position="72"/>
        <end position="82"/>
    </location>
</feature>
<dbReference type="AlphaFoldDB" id="M3H1M0"/>
<organism evidence="2 3">
    <name type="scientific">Campylobacter showae CC57C</name>
    <dbReference type="NCBI Taxonomy" id="1073353"/>
    <lineage>
        <taxon>Bacteria</taxon>
        <taxon>Pseudomonadati</taxon>
        <taxon>Campylobacterota</taxon>
        <taxon>Epsilonproteobacteria</taxon>
        <taxon>Campylobacterales</taxon>
        <taxon>Campylobacteraceae</taxon>
        <taxon>Campylobacter</taxon>
    </lineage>
</organism>
<evidence type="ECO:0000313" key="2">
    <source>
        <dbReference type="EMBL" id="EMG31575.1"/>
    </source>
</evidence>
<dbReference type="RefSeq" id="WP_004321935.1">
    <property type="nucleotide sequence ID" value="NZ_AOTD01000008.1"/>
</dbReference>
<evidence type="ECO:0000313" key="3">
    <source>
        <dbReference type="Proteomes" id="UP000011782"/>
    </source>
</evidence>
<dbReference type="STRING" id="1073353.H740_00552"/>
<dbReference type="PATRIC" id="fig|1073353.3.peg.125"/>
<reference evidence="2 3" key="1">
    <citation type="submission" date="2013-02" db="EMBL/GenBank/DDBJ databases">
        <title>Co-occurrence of anaerobic bacteria in colorectal carcinomas.</title>
        <authorList>
            <person name="Holt R.A."/>
            <person name="Warren R.L."/>
            <person name="Allen-Vercoe E."/>
            <person name="Pleasance S."/>
            <person name="Freeman D.J."/>
            <person name="Watson P."/>
            <person name="Moore R."/>
            <person name="Cochrane K."/>
        </authorList>
    </citation>
    <scope>NUCLEOTIDE SEQUENCE [LARGE SCALE GENOMIC DNA]</scope>
    <source>
        <strain evidence="2 3">CC57C</strain>
    </source>
</reference>
<feature type="region of interest" description="Disordered" evidence="1">
    <location>
        <begin position="63"/>
        <end position="82"/>
    </location>
</feature>
<comment type="caution">
    <text evidence="2">The sequence shown here is derived from an EMBL/GenBank/DDBJ whole genome shotgun (WGS) entry which is preliminary data.</text>
</comment>
<dbReference type="Proteomes" id="UP000011782">
    <property type="component" value="Unassembled WGS sequence"/>
</dbReference>